<dbReference type="SMART" id="SM00849">
    <property type="entry name" value="Lactamase_B"/>
    <property type="match status" value="1"/>
</dbReference>
<dbReference type="PANTHER" id="PTHR42951">
    <property type="entry name" value="METALLO-BETA-LACTAMASE DOMAIN-CONTAINING"/>
    <property type="match status" value="1"/>
</dbReference>
<reference evidence="2 3" key="1">
    <citation type="submission" date="2024-04" db="EMBL/GenBank/DDBJ databases">
        <title>Phyllosticta paracitricarpa is synonymous to the EU quarantine fungus P. citricarpa based on phylogenomic analyses.</title>
        <authorList>
            <consortium name="Lawrence Berkeley National Laboratory"/>
            <person name="Van ingen-buijs V.A."/>
            <person name="Van westerhoven A.C."/>
            <person name="Haridas S."/>
            <person name="Skiadas P."/>
            <person name="Martin F."/>
            <person name="Groenewald J.Z."/>
            <person name="Crous P.W."/>
            <person name="Seidl M.F."/>
        </authorList>
    </citation>
    <scope>NUCLEOTIDE SEQUENCE [LARGE SCALE GENOMIC DNA]</scope>
    <source>
        <strain evidence="2 3">CBS 141358</strain>
    </source>
</reference>
<dbReference type="Gene3D" id="3.60.15.10">
    <property type="entry name" value="Ribonuclease Z/Hydroxyacylglutathione hydrolase-like"/>
    <property type="match status" value="1"/>
</dbReference>
<dbReference type="Proteomes" id="UP001367316">
    <property type="component" value="Unassembled WGS sequence"/>
</dbReference>
<dbReference type="PANTHER" id="PTHR42951:SF14">
    <property type="entry name" value="METALLO-BETA-LACTAMASE SUPERFAMILY PROTEIN"/>
    <property type="match status" value="1"/>
</dbReference>
<sequence length="279" mass="31568">MAWLCPWLMCIERDLSSVTTLITGPSHYALIDPPFLIPDANSVVFWIREITPYRLVAIFITHHHPDHYFSANPILDSFSVAKLYAATYVYTAIDREYEEKIQYWPAKLGADLVPTQPRKPEPYPFSFFSLDGSVVALLGPVQGDSIDNTLFWLPAERTVIVGDVIHARSSHVVNALANEIETPAIWAGWMSTLDTIEALNPVKIVPGHLEEGWRMYAKADLAHTRNYLELFREKMASAPKKISVDEVYRTFKDAFLQADKNLDFFLGHLLNQFGEGGQA</sequence>
<dbReference type="Pfam" id="PF00753">
    <property type="entry name" value="Lactamase_B"/>
    <property type="match status" value="1"/>
</dbReference>
<dbReference type="SUPFAM" id="SSF56281">
    <property type="entry name" value="Metallo-hydrolase/oxidoreductase"/>
    <property type="match status" value="1"/>
</dbReference>
<evidence type="ECO:0000313" key="3">
    <source>
        <dbReference type="Proteomes" id="UP001367316"/>
    </source>
</evidence>
<accession>A0ABR1N4T9</accession>
<comment type="caution">
    <text evidence="2">The sequence shown here is derived from an EMBL/GenBank/DDBJ whole genome shotgun (WGS) entry which is preliminary data.</text>
</comment>
<dbReference type="EMBL" id="JBBPBF010000025">
    <property type="protein sequence ID" value="KAK7609011.1"/>
    <property type="molecule type" value="Genomic_DNA"/>
</dbReference>
<feature type="domain" description="Metallo-beta-lactamase" evidence="1">
    <location>
        <begin position="16"/>
        <end position="208"/>
    </location>
</feature>
<gene>
    <name evidence="2" type="ORF">JOL62DRAFT_593330</name>
</gene>
<keyword evidence="3" id="KW-1185">Reference proteome</keyword>
<dbReference type="InterPro" id="IPR001279">
    <property type="entry name" value="Metallo-B-lactamas"/>
</dbReference>
<protein>
    <submittedName>
        <fullName evidence="2">Beta-lactamase-like protein</fullName>
    </submittedName>
</protein>
<evidence type="ECO:0000259" key="1">
    <source>
        <dbReference type="SMART" id="SM00849"/>
    </source>
</evidence>
<dbReference type="InterPro" id="IPR050855">
    <property type="entry name" value="NDM-1-like"/>
</dbReference>
<name>A0ABR1N4T9_9PEZI</name>
<dbReference type="InterPro" id="IPR036866">
    <property type="entry name" value="RibonucZ/Hydroxyglut_hydro"/>
</dbReference>
<evidence type="ECO:0000313" key="2">
    <source>
        <dbReference type="EMBL" id="KAK7609011.1"/>
    </source>
</evidence>
<organism evidence="2 3">
    <name type="scientific">Phyllosticta paracitricarpa</name>
    <dbReference type="NCBI Taxonomy" id="2016321"/>
    <lineage>
        <taxon>Eukaryota</taxon>
        <taxon>Fungi</taxon>
        <taxon>Dikarya</taxon>
        <taxon>Ascomycota</taxon>
        <taxon>Pezizomycotina</taxon>
        <taxon>Dothideomycetes</taxon>
        <taxon>Dothideomycetes incertae sedis</taxon>
        <taxon>Botryosphaeriales</taxon>
        <taxon>Phyllostictaceae</taxon>
        <taxon>Phyllosticta</taxon>
    </lineage>
</organism>
<proteinExistence type="predicted"/>